<evidence type="ECO:0000256" key="1">
    <source>
        <dbReference type="ARBA" id="ARBA00010062"/>
    </source>
</evidence>
<dbReference type="InterPro" id="IPR028081">
    <property type="entry name" value="Leu-bd"/>
</dbReference>
<dbReference type="PANTHER" id="PTHR47151:SF2">
    <property type="entry name" value="AMINO ACID BINDING PROTEIN"/>
    <property type="match status" value="1"/>
</dbReference>
<dbReference type="Pfam" id="PF13458">
    <property type="entry name" value="Peripla_BP_6"/>
    <property type="match status" value="1"/>
</dbReference>
<feature type="chain" id="PRO_5045615191" evidence="3">
    <location>
        <begin position="22"/>
        <end position="391"/>
    </location>
</feature>
<dbReference type="Proteomes" id="UP001597168">
    <property type="component" value="Unassembled WGS sequence"/>
</dbReference>
<sequence length="391" mass="40193">MSGARLGRVLALAAASSLVLAACAGGGGGGDAGGDVTSVKIGFMGDLTGENSAIVIPPRNGAKMAVDEYNAKNPKVKIELVQYDSQGKPDQATSLITTAIGSDKIVGLIGPAFSGESKAIGGVLEENKIPSVSPSATNPGLASNGWTYWHRVVANDDDQGPGIAEFLVTARSPKKAFVLSDDQEYSVGLADAVAKSFEGKGVTVERDKFAKDASDYSSTVTKVAASNPDVIVFGGYYAQAGRLLKQLRDGGVKALFASGDGSLDQQLVSGAGADAAEGAVLACPCNIPSADVEGALKTFFDNYKKSANTDPAIYATEGYDAATAFIKAVEAGNTSSEKINEFLKTVSFEGVSKPIKFKANGEPENNSIFVYQVKGGVLKLLGPAESAKLEG</sequence>
<dbReference type="RefSeq" id="WP_380726179.1">
    <property type="nucleotide sequence ID" value="NZ_JBHTLK010000148.1"/>
</dbReference>
<dbReference type="InterPro" id="IPR028082">
    <property type="entry name" value="Peripla_BP_I"/>
</dbReference>
<dbReference type="EMBL" id="JBHTLK010000148">
    <property type="protein sequence ID" value="MFD1150252.1"/>
    <property type="molecule type" value="Genomic_DNA"/>
</dbReference>
<proteinExistence type="inferred from homology"/>
<dbReference type="PANTHER" id="PTHR47151">
    <property type="entry name" value="LEU/ILE/VAL-BINDING ABC TRANSPORTER SUBUNIT"/>
    <property type="match status" value="1"/>
</dbReference>
<evidence type="ECO:0000256" key="3">
    <source>
        <dbReference type="SAM" id="SignalP"/>
    </source>
</evidence>
<evidence type="ECO:0000313" key="5">
    <source>
        <dbReference type="EMBL" id="MFD1150252.1"/>
    </source>
</evidence>
<reference evidence="6" key="1">
    <citation type="journal article" date="2019" name="Int. J. Syst. Evol. Microbiol.">
        <title>The Global Catalogue of Microorganisms (GCM) 10K type strain sequencing project: providing services to taxonomists for standard genome sequencing and annotation.</title>
        <authorList>
            <consortium name="The Broad Institute Genomics Platform"/>
            <consortium name="The Broad Institute Genome Sequencing Center for Infectious Disease"/>
            <person name="Wu L."/>
            <person name="Ma J."/>
        </authorList>
    </citation>
    <scope>NUCLEOTIDE SEQUENCE [LARGE SCALE GENOMIC DNA]</scope>
    <source>
        <strain evidence="6">CCUG 60214</strain>
    </source>
</reference>
<gene>
    <name evidence="5" type="ORF">ACFQ3T_24225</name>
</gene>
<keyword evidence="6" id="KW-1185">Reference proteome</keyword>
<accession>A0ABW3QZJ3</accession>
<evidence type="ECO:0000313" key="6">
    <source>
        <dbReference type="Proteomes" id="UP001597168"/>
    </source>
</evidence>
<dbReference type="PROSITE" id="PS51257">
    <property type="entry name" value="PROKAR_LIPOPROTEIN"/>
    <property type="match status" value="1"/>
</dbReference>
<comment type="similarity">
    <text evidence="1">Belongs to the leucine-binding protein family.</text>
</comment>
<dbReference type="CDD" id="cd06342">
    <property type="entry name" value="PBP1_ABC_LIVBP-like"/>
    <property type="match status" value="1"/>
</dbReference>
<keyword evidence="2 3" id="KW-0732">Signal</keyword>
<organism evidence="5 6">
    <name type="scientific">Saccharothrix hoggarensis</name>
    <dbReference type="NCBI Taxonomy" id="913853"/>
    <lineage>
        <taxon>Bacteria</taxon>
        <taxon>Bacillati</taxon>
        <taxon>Actinomycetota</taxon>
        <taxon>Actinomycetes</taxon>
        <taxon>Pseudonocardiales</taxon>
        <taxon>Pseudonocardiaceae</taxon>
        <taxon>Saccharothrix</taxon>
    </lineage>
</organism>
<evidence type="ECO:0000259" key="4">
    <source>
        <dbReference type="Pfam" id="PF13458"/>
    </source>
</evidence>
<dbReference type="SUPFAM" id="SSF53822">
    <property type="entry name" value="Periplasmic binding protein-like I"/>
    <property type="match status" value="1"/>
</dbReference>
<dbReference type="Gene3D" id="3.40.50.2300">
    <property type="match status" value="2"/>
</dbReference>
<name>A0ABW3QZJ3_9PSEU</name>
<evidence type="ECO:0000256" key="2">
    <source>
        <dbReference type="ARBA" id="ARBA00022729"/>
    </source>
</evidence>
<protein>
    <submittedName>
        <fullName evidence="5">Branched-chain amino acid ABC transporter substrate-binding protein</fullName>
    </submittedName>
</protein>
<comment type="caution">
    <text evidence="5">The sequence shown here is derived from an EMBL/GenBank/DDBJ whole genome shotgun (WGS) entry which is preliminary data.</text>
</comment>
<feature type="domain" description="Leucine-binding protein" evidence="4">
    <location>
        <begin position="38"/>
        <end position="376"/>
    </location>
</feature>
<feature type="signal peptide" evidence="3">
    <location>
        <begin position="1"/>
        <end position="21"/>
    </location>
</feature>